<keyword evidence="2" id="KW-0560">Oxidoreductase</keyword>
<name>A0A3S2Z677_9PROT</name>
<dbReference type="PANTHER" id="PTHR42879:SF2">
    <property type="entry name" value="3-OXOACYL-[ACYL-CARRIER-PROTEIN] REDUCTASE FABG"/>
    <property type="match status" value="1"/>
</dbReference>
<dbReference type="PRINTS" id="PR00081">
    <property type="entry name" value="GDHRDH"/>
</dbReference>
<evidence type="ECO:0000259" key="3">
    <source>
        <dbReference type="SMART" id="SM00822"/>
    </source>
</evidence>
<evidence type="ECO:0000313" key="5">
    <source>
        <dbReference type="Proteomes" id="UP000287447"/>
    </source>
</evidence>
<comment type="caution">
    <text evidence="4">The sequence shown here is derived from an EMBL/GenBank/DDBJ whole genome shotgun (WGS) entry which is preliminary data.</text>
</comment>
<reference evidence="5" key="1">
    <citation type="submission" date="2019-01" db="EMBL/GenBank/DDBJ databases">
        <title>Gri0909 isolated from a small marine red alga.</title>
        <authorList>
            <person name="Kim J."/>
            <person name="Jeong S.E."/>
            <person name="Jeon C.O."/>
        </authorList>
    </citation>
    <scope>NUCLEOTIDE SEQUENCE [LARGE SCALE GENOMIC DNA]</scope>
    <source>
        <strain evidence="5">Gri0909</strain>
    </source>
</reference>
<dbReference type="FunFam" id="3.40.50.720:FF:000173">
    <property type="entry name" value="3-oxoacyl-[acyl-carrier protein] reductase"/>
    <property type="match status" value="1"/>
</dbReference>
<accession>A0A3S2Z677</accession>
<dbReference type="Pfam" id="PF13561">
    <property type="entry name" value="adh_short_C2"/>
    <property type="match status" value="1"/>
</dbReference>
<evidence type="ECO:0000313" key="4">
    <source>
        <dbReference type="EMBL" id="RVU35066.1"/>
    </source>
</evidence>
<gene>
    <name evidence="4" type="ORF">EOI86_19765</name>
</gene>
<dbReference type="OrthoDB" id="7499742at2"/>
<organism evidence="4 5">
    <name type="scientific">Hwanghaeella grinnelliae</name>
    <dbReference type="NCBI Taxonomy" id="2500179"/>
    <lineage>
        <taxon>Bacteria</taxon>
        <taxon>Pseudomonadati</taxon>
        <taxon>Pseudomonadota</taxon>
        <taxon>Alphaproteobacteria</taxon>
        <taxon>Rhodospirillales</taxon>
        <taxon>Rhodospirillaceae</taxon>
        <taxon>Hwanghaeella</taxon>
    </lineage>
</organism>
<dbReference type="Proteomes" id="UP000287447">
    <property type="component" value="Unassembled WGS sequence"/>
</dbReference>
<keyword evidence="5" id="KW-1185">Reference proteome</keyword>
<sequence length="252" mass="25493">MNAAPPLAGKVAIVTGAGKNIGRTIALALAEDGADVVVNGRSDTALLEGVAGEIEALGRRALPVLADVSNEDQVKALVAKAVDHFGGIDIVISNAGLRRQTPLVDMDFAEWREIMSVALDGAFLLARHTVPEMIKRGGGRFVGLSGVSHHAGVPNRVHVNASKAGLEGLIHGMAGELGEYGITANAIAPGAIDTARGVSAGAMPAALALDGIPLGRLGMPDEIAAAVRYLVGPGGGYVTGQTIHVNGGKVVS</sequence>
<dbReference type="EMBL" id="SADE01000003">
    <property type="protein sequence ID" value="RVU35066.1"/>
    <property type="molecule type" value="Genomic_DNA"/>
</dbReference>
<dbReference type="GO" id="GO:0016491">
    <property type="term" value="F:oxidoreductase activity"/>
    <property type="evidence" value="ECO:0007669"/>
    <property type="project" value="UniProtKB-KW"/>
</dbReference>
<dbReference type="SMART" id="SM00822">
    <property type="entry name" value="PKS_KR"/>
    <property type="match status" value="1"/>
</dbReference>
<evidence type="ECO:0000256" key="1">
    <source>
        <dbReference type="ARBA" id="ARBA00006484"/>
    </source>
</evidence>
<dbReference type="PRINTS" id="PR00080">
    <property type="entry name" value="SDRFAMILY"/>
</dbReference>
<dbReference type="AlphaFoldDB" id="A0A3S2Z677"/>
<evidence type="ECO:0000256" key="2">
    <source>
        <dbReference type="ARBA" id="ARBA00023002"/>
    </source>
</evidence>
<dbReference type="InterPro" id="IPR050259">
    <property type="entry name" value="SDR"/>
</dbReference>
<proteinExistence type="inferred from homology"/>
<comment type="similarity">
    <text evidence="1">Belongs to the short-chain dehydrogenases/reductases (SDR) family.</text>
</comment>
<dbReference type="Gene3D" id="3.40.50.720">
    <property type="entry name" value="NAD(P)-binding Rossmann-like Domain"/>
    <property type="match status" value="1"/>
</dbReference>
<dbReference type="InterPro" id="IPR057326">
    <property type="entry name" value="KR_dom"/>
</dbReference>
<dbReference type="PANTHER" id="PTHR42879">
    <property type="entry name" value="3-OXOACYL-(ACYL-CARRIER-PROTEIN) REDUCTASE"/>
    <property type="match status" value="1"/>
</dbReference>
<dbReference type="RefSeq" id="WP_127767387.1">
    <property type="nucleotide sequence ID" value="NZ_SADE01000003.1"/>
</dbReference>
<dbReference type="InterPro" id="IPR002347">
    <property type="entry name" value="SDR_fam"/>
</dbReference>
<dbReference type="InterPro" id="IPR036291">
    <property type="entry name" value="NAD(P)-bd_dom_sf"/>
</dbReference>
<feature type="domain" description="Ketoreductase" evidence="3">
    <location>
        <begin position="10"/>
        <end position="190"/>
    </location>
</feature>
<protein>
    <submittedName>
        <fullName evidence="4">SDR family oxidoreductase</fullName>
    </submittedName>
</protein>
<dbReference type="SUPFAM" id="SSF51735">
    <property type="entry name" value="NAD(P)-binding Rossmann-fold domains"/>
    <property type="match status" value="1"/>
</dbReference>